<organism evidence="2 3">
    <name type="scientific">Ralstonia pickettii OR214</name>
    <dbReference type="NCBI Taxonomy" id="1264675"/>
    <lineage>
        <taxon>Bacteria</taxon>
        <taxon>Pseudomonadati</taxon>
        <taxon>Pseudomonadota</taxon>
        <taxon>Betaproteobacteria</taxon>
        <taxon>Burkholderiales</taxon>
        <taxon>Burkholderiaceae</taxon>
        <taxon>Ralstonia</taxon>
    </lineage>
</organism>
<evidence type="ECO:0000313" key="3">
    <source>
        <dbReference type="Proteomes" id="UP000013280"/>
    </source>
</evidence>
<dbReference type="RefSeq" id="WP_004636792.1">
    <property type="nucleotide sequence ID" value="NZ_APMQ01000028.1"/>
</dbReference>
<dbReference type="Proteomes" id="UP000013280">
    <property type="component" value="Unassembled WGS sequence"/>
</dbReference>
<name>R0CD66_RALPI</name>
<protein>
    <recommendedName>
        <fullName evidence="1">Antitoxin VbhA domain-containing protein</fullName>
    </recommendedName>
</protein>
<dbReference type="InterPro" id="IPR043038">
    <property type="entry name" value="VbhA_sf"/>
</dbReference>
<dbReference type="EMBL" id="APMQ01000028">
    <property type="protein sequence ID" value="ENZ74891.1"/>
    <property type="molecule type" value="Genomic_DNA"/>
</dbReference>
<reference evidence="2 3" key="1">
    <citation type="journal article" date="2013" name="Genome Announc.">
        <title>Draft Genome Sequence for Ralstonia sp. Strain OR214, a Bacterium with Potential for Bioremediation.</title>
        <authorList>
            <person name="Utturkar S.M."/>
            <person name="Bollmann A."/>
            <person name="Brzoska R.M."/>
            <person name="Klingeman D.M."/>
            <person name="Epstein S.E."/>
            <person name="Palumbo A.V."/>
            <person name="Brown S.D."/>
        </authorList>
    </citation>
    <scope>NUCLEOTIDE SEQUENCE [LARGE SCALE GENOMIC DNA]</scope>
    <source>
        <strain evidence="2 3">OR214</strain>
    </source>
</reference>
<dbReference type="CDD" id="cd11586">
    <property type="entry name" value="VbhA_like"/>
    <property type="match status" value="1"/>
</dbReference>
<dbReference type="Gene3D" id="1.10.8.1050">
    <property type="entry name" value="Antitoxin VbhA-like"/>
    <property type="match status" value="1"/>
</dbReference>
<dbReference type="Pfam" id="PF18495">
    <property type="entry name" value="VbhA"/>
    <property type="match status" value="1"/>
</dbReference>
<accession>R0CD66</accession>
<gene>
    <name evidence="2" type="ORF">OR214_05163</name>
</gene>
<proteinExistence type="predicted"/>
<dbReference type="AlphaFoldDB" id="R0CD66"/>
<dbReference type="InterPro" id="IPR033788">
    <property type="entry name" value="VbhA-like"/>
</dbReference>
<evidence type="ECO:0000313" key="2">
    <source>
        <dbReference type="EMBL" id="ENZ74891.1"/>
    </source>
</evidence>
<evidence type="ECO:0000259" key="1">
    <source>
        <dbReference type="Pfam" id="PF18495"/>
    </source>
</evidence>
<feature type="domain" description="Antitoxin VbhA" evidence="1">
    <location>
        <begin position="9"/>
        <end position="53"/>
    </location>
</feature>
<dbReference type="PATRIC" id="fig|1264675.3.peg.5090"/>
<dbReference type="InterPro" id="IPR041535">
    <property type="entry name" value="VbhA"/>
</dbReference>
<sequence length="63" mass="6837">MATQNEIREAFQKADAIMRLEGFESTQTCKALQEAVTRGTMTFDDAVKAAIRKYTPAKPAGGA</sequence>
<comment type="caution">
    <text evidence="2">The sequence shown here is derived from an EMBL/GenBank/DDBJ whole genome shotgun (WGS) entry which is preliminary data.</text>
</comment>